<dbReference type="SUPFAM" id="SSF51126">
    <property type="entry name" value="Pectin lyase-like"/>
    <property type="match status" value="1"/>
</dbReference>
<dbReference type="EMBL" id="DRLD01000112">
    <property type="protein sequence ID" value="HED09852.1"/>
    <property type="molecule type" value="Genomic_DNA"/>
</dbReference>
<accession>A0A7V1PTZ1</accession>
<dbReference type="Pfam" id="PF13229">
    <property type="entry name" value="Beta_helix"/>
    <property type="match status" value="1"/>
</dbReference>
<proteinExistence type="predicted"/>
<evidence type="ECO:0000313" key="2">
    <source>
        <dbReference type="EMBL" id="HED09852.1"/>
    </source>
</evidence>
<comment type="caution">
    <text evidence="2">The sequence shown here is derived from an EMBL/GenBank/DDBJ whole genome shotgun (WGS) entry which is preliminary data.</text>
</comment>
<reference evidence="2" key="1">
    <citation type="journal article" date="2020" name="mSystems">
        <title>Genome- and Community-Level Interaction Insights into Carbon Utilization and Element Cycling Functions of Hydrothermarchaeota in Hydrothermal Sediment.</title>
        <authorList>
            <person name="Zhou Z."/>
            <person name="Liu Y."/>
            <person name="Xu W."/>
            <person name="Pan J."/>
            <person name="Luo Z.H."/>
            <person name="Li M."/>
        </authorList>
    </citation>
    <scope>NUCLEOTIDE SEQUENCE [LARGE SCALE GENOMIC DNA]</scope>
    <source>
        <strain evidence="2">HyVt-456</strain>
    </source>
</reference>
<gene>
    <name evidence="2" type="ORF">ENJ10_04125</name>
</gene>
<dbReference type="InterPro" id="IPR026444">
    <property type="entry name" value="Secre_tail"/>
</dbReference>
<protein>
    <submittedName>
        <fullName evidence="2">T9SS type A sorting domain-containing protein</fullName>
    </submittedName>
</protein>
<dbReference type="InterPro" id="IPR012334">
    <property type="entry name" value="Pectin_lyas_fold"/>
</dbReference>
<feature type="non-terminal residue" evidence="2">
    <location>
        <position position="1"/>
    </location>
</feature>
<dbReference type="SMART" id="SM00710">
    <property type="entry name" value="PbH1"/>
    <property type="match status" value="5"/>
</dbReference>
<dbReference type="InterPro" id="IPR006626">
    <property type="entry name" value="PbH1"/>
</dbReference>
<dbReference type="Gene3D" id="2.160.20.10">
    <property type="entry name" value="Single-stranded right-handed beta-helix, Pectin lyase-like"/>
    <property type="match status" value="1"/>
</dbReference>
<dbReference type="AlphaFoldDB" id="A0A7V1PTZ1"/>
<dbReference type="NCBIfam" id="TIGR04183">
    <property type="entry name" value="Por_Secre_tail"/>
    <property type="match status" value="1"/>
</dbReference>
<sequence length="598" mass="66489">AATAGVEVRIRGGVYSKQLSPQHSGDEENYITFTNYQDEVVEITGESLSPAVWIDRKDYIVIDGLEVRNVRRWLNALGADHLIVRNNIFEKALDSGGSSKTGIFVQSSKYVKILNNRMHDTTQDNLGMVDCDYALIEGNRITKGYHALWALKCSNFNIIRNNYFHNELQKIGEIYDCDNAGYGNDNFPKIKSYNDAKYNVVEGNVFAYTASSGNSSPYAGIQYSAQHGIVRNNVFYETTGPPLDLTIYGGEAQYNYGTRVYGNVFFNNNFGGMNITGGGGSTFDDHIMKNNLFYRNRFVQNDMRWSWYAELDQKPMQMMIGRKTGILFDNNNIFHSAKDELYVIAYGTRLSSSNPPPESLSWWEDNNPDVFRNNVQAVAMFTDTANYDFTLREGSPMIDAGAFLTLTSGSGSGSTLMTVEDAGWFTDGFGIVSGDTIQVEDQKSFAVITAVDYAGNTLTLDRPLSWNSGKGVSLRYFGRAPDIGAFEFGDATVSLSPSDPRGMRIVPGDYELANYPNPFNPGTKIFYIIPRAGHVRLTVYDVTGRVVKTLVDGYKPAGRHTHAWNALDSKGRELAGSLYIVRLESGGFITTHKLTLLP</sequence>
<dbReference type="Gene3D" id="2.60.40.4070">
    <property type="match status" value="1"/>
</dbReference>
<evidence type="ECO:0000259" key="1">
    <source>
        <dbReference type="Pfam" id="PF13229"/>
    </source>
</evidence>
<dbReference type="Proteomes" id="UP000886005">
    <property type="component" value="Unassembled WGS sequence"/>
</dbReference>
<organism evidence="2">
    <name type="scientific">Caldithrix abyssi</name>
    <dbReference type="NCBI Taxonomy" id="187145"/>
    <lineage>
        <taxon>Bacteria</taxon>
        <taxon>Pseudomonadati</taxon>
        <taxon>Calditrichota</taxon>
        <taxon>Calditrichia</taxon>
        <taxon>Calditrichales</taxon>
        <taxon>Calditrichaceae</taxon>
        <taxon>Caldithrix</taxon>
    </lineage>
</organism>
<dbReference type="InterPro" id="IPR039448">
    <property type="entry name" value="Beta_helix"/>
</dbReference>
<name>A0A7V1PTZ1_CALAY</name>
<dbReference type="InterPro" id="IPR011050">
    <property type="entry name" value="Pectin_lyase_fold/virulence"/>
</dbReference>
<feature type="domain" description="Right handed beta helix" evidence="1">
    <location>
        <begin position="51"/>
        <end position="178"/>
    </location>
</feature>